<dbReference type="RefSeq" id="WP_190479393.1">
    <property type="nucleotide sequence ID" value="NZ_JACJSG010000066.1"/>
</dbReference>
<evidence type="ECO:0000313" key="2">
    <source>
        <dbReference type="EMBL" id="MBD2505009.1"/>
    </source>
</evidence>
<dbReference type="InterPro" id="IPR047654">
    <property type="entry name" value="IS1634_transpos"/>
</dbReference>
<name>A0ABR8DEE9_9NOST</name>
<dbReference type="Proteomes" id="UP000661112">
    <property type="component" value="Unassembled WGS sequence"/>
</dbReference>
<protein>
    <submittedName>
        <fullName evidence="2">IS1634 family transposase</fullName>
    </submittedName>
</protein>
<reference evidence="2 3" key="1">
    <citation type="journal article" date="2020" name="ISME J.">
        <title>Comparative genomics reveals insights into cyanobacterial evolution and habitat adaptation.</title>
        <authorList>
            <person name="Chen M.Y."/>
            <person name="Teng W.K."/>
            <person name="Zhao L."/>
            <person name="Hu C.X."/>
            <person name="Zhou Y.K."/>
            <person name="Han B.P."/>
            <person name="Song L.R."/>
            <person name="Shu W.S."/>
        </authorList>
    </citation>
    <scope>NUCLEOTIDE SEQUENCE [LARGE SCALE GENOMIC DNA]</scope>
    <source>
        <strain evidence="2 3">FACHB-119</strain>
    </source>
</reference>
<dbReference type="InterPro" id="IPR025457">
    <property type="entry name" value="DUF4277"/>
</dbReference>
<accession>A0ABR8DEE9</accession>
<dbReference type="NCBIfam" id="NF033559">
    <property type="entry name" value="transpos_IS1634"/>
    <property type="match status" value="1"/>
</dbReference>
<gene>
    <name evidence="2" type="ORF">H6G83_31150</name>
</gene>
<dbReference type="Pfam" id="PF14104">
    <property type="entry name" value="DUF4277"/>
    <property type="match status" value="1"/>
</dbReference>
<proteinExistence type="predicted"/>
<organism evidence="2 3">
    <name type="scientific">Anabaena azotica FACHB-119</name>
    <dbReference type="NCBI Taxonomy" id="947527"/>
    <lineage>
        <taxon>Bacteria</taxon>
        <taxon>Bacillati</taxon>
        <taxon>Cyanobacteriota</taxon>
        <taxon>Cyanophyceae</taxon>
        <taxon>Nostocales</taxon>
        <taxon>Nostocaceae</taxon>
        <taxon>Anabaena</taxon>
        <taxon>Anabaena azotica</taxon>
    </lineage>
</organism>
<comment type="caution">
    <text evidence="2">The sequence shown here is derived from an EMBL/GenBank/DDBJ whole genome shotgun (WGS) entry which is preliminary data.</text>
</comment>
<sequence length="545" mass="61677">MEIKNIDHLGIVAGIIDKIGLVEIINELIGEEKGEKVSPGHVVKAMILNGLGFVSKPLYMFPKYFETIACEHLIGAGVKPEYLNDDKLGRVMDKLFIKGLDTIFLIIALKAAKKFGVSLSSSHLDSTSMHVHGEYNTRLPEVIFENQQTVNIEESVELALCSPKEITITYGYSRDHRPDLKQFIIELICSGDGDIPIFLKLASGNQADSSCFGQIAVDYQKQIEVDSLIVADSALYTESNIKLMSELRWLCRVPLTIKLAQLLISTLPESEFTPSKLSGYKFVEKTVTYAGCEQRWLVVQSEERRASDLRKLSQKIVKAESKALRELKKLSQDNFACEADAIKALSKLAKQFKYHQIQDSKFTEVTSNKKDNPTKKSYQILATLSKNENKINTELQSAGRFIIATNVLETSQLSQELMLSEYKAQQSCERGFAFLKDPLFLADSIFLKASERIESLGMIMGLCLLVYTLAQRQIRAALRESKSTVKNQLGKPTDHPTLRWIFQCFQSIHLVEFNNEKHISNWTQDRNFILNLLPDDCLHYYQLVR</sequence>
<evidence type="ECO:0000313" key="3">
    <source>
        <dbReference type="Proteomes" id="UP000661112"/>
    </source>
</evidence>
<dbReference type="EMBL" id="JACJSG010000066">
    <property type="protein sequence ID" value="MBD2505009.1"/>
    <property type="molecule type" value="Genomic_DNA"/>
</dbReference>
<dbReference type="PANTHER" id="PTHR34614:SF2">
    <property type="entry name" value="TRANSPOSASE IS4-LIKE DOMAIN-CONTAINING PROTEIN"/>
    <property type="match status" value="1"/>
</dbReference>
<keyword evidence="3" id="KW-1185">Reference proteome</keyword>
<dbReference type="PANTHER" id="PTHR34614">
    <property type="match status" value="1"/>
</dbReference>
<evidence type="ECO:0000259" key="1">
    <source>
        <dbReference type="Pfam" id="PF14104"/>
    </source>
</evidence>
<feature type="domain" description="DUF4277" evidence="1">
    <location>
        <begin position="2"/>
        <end position="108"/>
    </location>
</feature>